<keyword evidence="6" id="KW-0328">Glycosyltransferase</keyword>
<dbReference type="GO" id="GO:0008955">
    <property type="term" value="F:peptidoglycan glycosyltransferase activity"/>
    <property type="evidence" value="ECO:0007669"/>
    <property type="project" value="UniProtKB-EC"/>
</dbReference>
<dbReference type="GO" id="GO:0030288">
    <property type="term" value="C:outer membrane-bounded periplasmic space"/>
    <property type="evidence" value="ECO:0007669"/>
    <property type="project" value="TreeGrafter"/>
</dbReference>
<gene>
    <name evidence="13" type="primary">pbpC</name>
    <name evidence="13" type="ORF">KMW28_04100</name>
</gene>
<evidence type="ECO:0000256" key="5">
    <source>
        <dbReference type="ARBA" id="ARBA00022670"/>
    </source>
</evidence>
<keyword evidence="7" id="KW-0808">Transferase</keyword>
<sequence length="748" mass="84888">MSWGIIHFLFPYPEKVKYGKVILSKNNEVIGATLNTSDKWCLYSSLEDVDPFFIKAITQKEDKWFYYHFGINPISVFRAVFYNLTSQKRVSGASTITMQVVRLLEPKERTYLNKLKEAFRAYQLECTYSKDEILEMYINSIPFGGNIEGIKAATVLYLQKNPNALSTAESSMLSIIPNRPTSLSIQHQKEFLKSERDKWIVRYYEEGIISDDEKYSALLEPLHIKRENMPRTTPHLNRRLINKYPLDKVIKTNIDVGKQIKAEKIISKYSRRQSGLGIYNAAALIIDNKTNNVIAYIGSQDYDDDQNAGQIDGNLALRSPGSTLKPLIYALGFDRGILTPKLQILDVRHDFGSYSPVNYDEQFRGEVTVTEALKQSLNIPAVSILEKIGTPALINSLKNAGFNTIKRQEKRLGLSLALGGCGVNLTELTGLYAAFAQEGSYTPLHFTSAEIDSSKHQIVTPESAYMIYEILSQLKRPDFPNNYQNSFHAPPIAWKTGTSYGRRDAWSVGYNKEYTVGVWCGNFNNIGVPGLTGAETATPLLFSLFQSLYTGNNISKWEYDIPEHIFEREVCATSGKVPNIFCDHLVSDTFIPGVSHTEKCTHLKNYFVSTDSSFYYCHDCLPKEGGYIKKQYANPSVELMTFYLENNLPFNAPPQHNPKCRTSITGVAPQIISPVEGREYIITDKSTELEMKAHLSPDVAYTYWYVNDHFIKKVERGQSLFHQFKFGQNKISCTDDKGRNAEIYIFVK</sequence>
<dbReference type="PROSITE" id="PS50035">
    <property type="entry name" value="PLD"/>
    <property type="match status" value="1"/>
</dbReference>
<evidence type="ECO:0000256" key="2">
    <source>
        <dbReference type="ARBA" id="ARBA00007090"/>
    </source>
</evidence>
<reference evidence="13 14" key="1">
    <citation type="submission" date="2021-05" db="EMBL/GenBank/DDBJ databases">
        <title>Comparative genomic studies on the polysaccharide-degrading batcterial strains of the Flammeovirga genus.</title>
        <authorList>
            <person name="Zewei F."/>
            <person name="Zheng Z."/>
            <person name="Yu L."/>
            <person name="Ruyue G."/>
            <person name="Yanhong M."/>
            <person name="Yuanyuan C."/>
            <person name="Jingyan G."/>
            <person name="Wenjun H."/>
        </authorList>
    </citation>
    <scope>NUCLEOTIDE SEQUENCE [LARGE SCALE GENOMIC DNA]</scope>
    <source>
        <strain evidence="13 14">NBRC:100898</strain>
    </source>
</reference>
<dbReference type="PANTHER" id="PTHR32282">
    <property type="entry name" value="BINDING PROTEIN TRANSPEPTIDASE, PUTATIVE-RELATED"/>
    <property type="match status" value="1"/>
</dbReference>
<dbReference type="EMBL" id="CP076132">
    <property type="protein sequence ID" value="QWG02766.1"/>
    <property type="molecule type" value="Genomic_DNA"/>
</dbReference>
<dbReference type="InterPro" id="IPR001460">
    <property type="entry name" value="PCN-bd_Tpept"/>
</dbReference>
<evidence type="ECO:0000256" key="10">
    <source>
        <dbReference type="ARBA" id="ARBA00044770"/>
    </source>
</evidence>
<keyword evidence="4" id="KW-0121">Carboxypeptidase</keyword>
<dbReference type="InterPro" id="IPR001736">
    <property type="entry name" value="PLipase_D/transphosphatidylase"/>
</dbReference>
<evidence type="ECO:0000256" key="7">
    <source>
        <dbReference type="ARBA" id="ARBA00022679"/>
    </source>
</evidence>
<evidence type="ECO:0000256" key="1">
    <source>
        <dbReference type="ARBA" id="ARBA00004752"/>
    </source>
</evidence>
<dbReference type="RefSeq" id="WP_169664271.1">
    <property type="nucleotide sequence ID" value="NZ_CP076132.1"/>
</dbReference>
<dbReference type="Proteomes" id="UP000678679">
    <property type="component" value="Chromosome 1"/>
</dbReference>
<evidence type="ECO:0000256" key="6">
    <source>
        <dbReference type="ARBA" id="ARBA00022676"/>
    </source>
</evidence>
<proteinExistence type="inferred from homology"/>
<evidence type="ECO:0000259" key="12">
    <source>
        <dbReference type="PROSITE" id="PS50035"/>
    </source>
</evidence>
<comment type="similarity">
    <text evidence="2">In the C-terminal section; belongs to the transpeptidase family.</text>
</comment>
<dbReference type="InterPro" id="IPR009647">
    <property type="entry name" value="PBP_C"/>
</dbReference>
<accession>A0AAX1N652</accession>
<evidence type="ECO:0000256" key="9">
    <source>
        <dbReference type="ARBA" id="ARBA00023268"/>
    </source>
</evidence>
<dbReference type="SUPFAM" id="SSF53955">
    <property type="entry name" value="Lysozyme-like"/>
    <property type="match status" value="1"/>
</dbReference>
<dbReference type="Pfam" id="PF00912">
    <property type="entry name" value="Transgly"/>
    <property type="match status" value="1"/>
</dbReference>
<dbReference type="GO" id="GO:0009252">
    <property type="term" value="P:peptidoglycan biosynthetic process"/>
    <property type="evidence" value="ECO:0007669"/>
    <property type="project" value="InterPro"/>
</dbReference>
<evidence type="ECO:0000256" key="4">
    <source>
        <dbReference type="ARBA" id="ARBA00022645"/>
    </source>
</evidence>
<dbReference type="KEGG" id="fya:KMW28_04100"/>
<dbReference type="GO" id="GO:0008658">
    <property type="term" value="F:penicillin binding"/>
    <property type="evidence" value="ECO:0007669"/>
    <property type="project" value="InterPro"/>
</dbReference>
<dbReference type="Pfam" id="PF06832">
    <property type="entry name" value="BiPBP_C"/>
    <property type="match status" value="1"/>
</dbReference>
<comment type="similarity">
    <text evidence="3">In the N-terminal section; belongs to the glycosyltransferase 51 family.</text>
</comment>
<dbReference type="InterPro" id="IPR001264">
    <property type="entry name" value="Glyco_trans_51"/>
</dbReference>
<evidence type="ECO:0000256" key="8">
    <source>
        <dbReference type="ARBA" id="ARBA00022801"/>
    </source>
</evidence>
<dbReference type="PANTHER" id="PTHR32282:SF15">
    <property type="entry name" value="PENICILLIN-BINDING PROTEIN 1C"/>
    <property type="match status" value="1"/>
</dbReference>
<evidence type="ECO:0000256" key="11">
    <source>
        <dbReference type="ARBA" id="ARBA00049902"/>
    </source>
</evidence>
<dbReference type="GO" id="GO:0004180">
    <property type="term" value="F:carboxypeptidase activity"/>
    <property type="evidence" value="ECO:0007669"/>
    <property type="project" value="UniProtKB-KW"/>
</dbReference>
<dbReference type="Pfam" id="PF00905">
    <property type="entry name" value="Transpeptidase"/>
    <property type="match status" value="1"/>
</dbReference>
<dbReference type="GO" id="GO:0006508">
    <property type="term" value="P:proteolysis"/>
    <property type="evidence" value="ECO:0007669"/>
    <property type="project" value="UniProtKB-KW"/>
</dbReference>
<dbReference type="InterPro" id="IPR023346">
    <property type="entry name" value="Lysozyme-like_dom_sf"/>
</dbReference>
<dbReference type="InterPro" id="IPR036950">
    <property type="entry name" value="PBP_transglycosylase"/>
</dbReference>
<protein>
    <recommendedName>
        <fullName evidence="10">peptidoglycan glycosyltransferase</fullName>
        <ecNumber evidence="10">2.4.99.28</ecNumber>
    </recommendedName>
</protein>
<keyword evidence="14" id="KW-1185">Reference proteome</keyword>
<dbReference type="Gene3D" id="3.40.710.10">
    <property type="entry name" value="DD-peptidase/beta-lactamase superfamily"/>
    <property type="match status" value="1"/>
</dbReference>
<keyword evidence="5" id="KW-0645">Protease</keyword>
<comment type="catalytic activity">
    <reaction evidence="11">
        <text>[GlcNAc-(1-&gt;4)-Mur2Ac(oyl-L-Ala-gamma-D-Glu-L-Lys-D-Ala-D-Ala)](n)-di-trans,octa-cis-undecaprenyl diphosphate + beta-D-GlcNAc-(1-&gt;4)-Mur2Ac(oyl-L-Ala-gamma-D-Glu-L-Lys-D-Ala-D-Ala)-di-trans,octa-cis-undecaprenyl diphosphate = [GlcNAc-(1-&gt;4)-Mur2Ac(oyl-L-Ala-gamma-D-Glu-L-Lys-D-Ala-D-Ala)](n+1)-di-trans,octa-cis-undecaprenyl diphosphate + di-trans,octa-cis-undecaprenyl diphosphate + H(+)</text>
        <dbReference type="Rhea" id="RHEA:23708"/>
        <dbReference type="Rhea" id="RHEA-COMP:9602"/>
        <dbReference type="Rhea" id="RHEA-COMP:9603"/>
        <dbReference type="ChEBI" id="CHEBI:15378"/>
        <dbReference type="ChEBI" id="CHEBI:58405"/>
        <dbReference type="ChEBI" id="CHEBI:60033"/>
        <dbReference type="ChEBI" id="CHEBI:78435"/>
        <dbReference type="EC" id="2.4.99.28"/>
    </reaction>
</comment>
<organism evidence="13 14">
    <name type="scientific">Flammeovirga yaeyamensis</name>
    <dbReference type="NCBI Taxonomy" id="367791"/>
    <lineage>
        <taxon>Bacteria</taxon>
        <taxon>Pseudomonadati</taxon>
        <taxon>Bacteroidota</taxon>
        <taxon>Cytophagia</taxon>
        <taxon>Cytophagales</taxon>
        <taxon>Flammeovirgaceae</taxon>
        <taxon>Flammeovirga</taxon>
    </lineage>
</organism>
<evidence type="ECO:0000313" key="13">
    <source>
        <dbReference type="EMBL" id="QWG02766.1"/>
    </source>
</evidence>
<dbReference type="SUPFAM" id="SSF56601">
    <property type="entry name" value="beta-lactamase/transpeptidase-like"/>
    <property type="match status" value="1"/>
</dbReference>
<name>A0AAX1N652_9BACT</name>
<feature type="domain" description="PLD phosphodiesterase" evidence="12">
    <location>
        <begin position="275"/>
        <end position="306"/>
    </location>
</feature>
<keyword evidence="9" id="KW-0511">Multifunctional enzyme</keyword>
<evidence type="ECO:0000256" key="3">
    <source>
        <dbReference type="ARBA" id="ARBA00007739"/>
    </source>
</evidence>
<dbReference type="GO" id="GO:0006793">
    <property type="term" value="P:phosphorus metabolic process"/>
    <property type="evidence" value="ECO:0007669"/>
    <property type="project" value="UniProtKB-ARBA"/>
</dbReference>
<dbReference type="InterPro" id="IPR050396">
    <property type="entry name" value="Glycosyltr_51/Transpeptidase"/>
</dbReference>
<comment type="pathway">
    <text evidence="1">Cell wall biogenesis; peptidoglycan biosynthesis.</text>
</comment>
<keyword evidence="8" id="KW-0378">Hydrolase</keyword>
<dbReference type="EC" id="2.4.99.28" evidence="10"/>
<dbReference type="InterPro" id="IPR012338">
    <property type="entry name" value="Beta-lactam/transpept-like"/>
</dbReference>
<dbReference type="AlphaFoldDB" id="A0AAX1N652"/>
<evidence type="ECO:0000313" key="14">
    <source>
        <dbReference type="Proteomes" id="UP000678679"/>
    </source>
</evidence>
<dbReference type="InterPro" id="IPR011815">
    <property type="entry name" value="PBP_1c"/>
</dbReference>
<dbReference type="Gene3D" id="1.10.3810.10">
    <property type="entry name" value="Biosynthetic peptidoglycan transglycosylase-like"/>
    <property type="match status" value="1"/>
</dbReference>
<dbReference type="NCBIfam" id="TIGR02073">
    <property type="entry name" value="PBP_1c"/>
    <property type="match status" value="1"/>
</dbReference>